<protein>
    <submittedName>
        <fullName evidence="1">Uncharacterized protein</fullName>
    </submittedName>
</protein>
<keyword evidence="2" id="KW-1185">Reference proteome</keyword>
<accession>A0A1C0Z4K4</accession>
<dbReference type="AlphaFoldDB" id="A0A1C0Z4K4"/>
<dbReference type="OrthoDB" id="2360619at2"/>
<comment type="caution">
    <text evidence="1">The sequence shown here is derived from an EMBL/GenBank/DDBJ whole genome shotgun (WGS) entry which is preliminary data.</text>
</comment>
<evidence type="ECO:0000313" key="2">
    <source>
        <dbReference type="Proteomes" id="UP000093482"/>
    </source>
</evidence>
<sequence length="154" mass="18137">MLTFEQKQQIIESFDELERKDISLKRVNYHLKTSLYEKTLVVEKLHPNGNGYVFVGDLPQYKELADTRHLVNIRDFSEGELRDVLEAAITYLTEEEEPEPQLEETWTNRHGDELTLRHDNPDYGVYHGDNVEELFGTYETAKAYLLEEGFRLKK</sequence>
<proteinExistence type="predicted"/>
<dbReference type="RefSeq" id="WP_066461183.1">
    <property type="nucleotide sequence ID" value="NZ_MATO01000002.1"/>
</dbReference>
<name>A0A1C0Z4K4_9BACL</name>
<dbReference type="Proteomes" id="UP000093482">
    <property type="component" value="Unassembled WGS sequence"/>
</dbReference>
<dbReference type="EMBL" id="MATO01000002">
    <property type="protein sequence ID" value="OCS94449.1"/>
    <property type="molecule type" value="Genomic_DNA"/>
</dbReference>
<organism evidence="1 2">
    <name type="scientific">Caryophanon latum</name>
    <dbReference type="NCBI Taxonomy" id="33977"/>
    <lineage>
        <taxon>Bacteria</taxon>
        <taxon>Bacillati</taxon>
        <taxon>Bacillota</taxon>
        <taxon>Bacilli</taxon>
        <taxon>Bacillales</taxon>
        <taxon>Caryophanaceae</taxon>
        <taxon>Caryophanon</taxon>
    </lineage>
</organism>
<evidence type="ECO:0000313" key="1">
    <source>
        <dbReference type="EMBL" id="OCS94449.1"/>
    </source>
</evidence>
<reference evidence="1 2" key="1">
    <citation type="submission" date="2016-07" db="EMBL/GenBank/DDBJ databases">
        <title>Caryophanon latum genome sequencing.</title>
        <authorList>
            <person name="Verma A."/>
            <person name="Pal Y."/>
            <person name="Krishnamurthi S."/>
        </authorList>
    </citation>
    <scope>NUCLEOTIDE SEQUENCE [LARGE SCALE GENOMIC DNA]</scope>
    <source>
        <strain evidence="1 2">DSM 14151</strain>
    </source>
</reference>
<gene>
    <name evidence="1" type="ORF">A6K76_03805</name>
</gene>